<organism evidence="10 11">
    <name type="scientific">Rhizoctonia solani</name>
    <dbReference type="NCBI Taxonomy" id="456999"/>
    <lineage>
        <taxon>Eukaryota</taxon>
        <taxon>Fungi</taxon>
        <taxon>Dikarya</taxon>
        <taxon>Basidiomycota</taxon>
        <taxon>Agaricomycotina</taxon>
        <taxon>Agaricomycetes</taxon>
        <taxon>Cantharellales</taxon>
        <taxon>Ceratobasidiaceae</taxon>
        <taxon>Rhizoctonia</taxon>
    </lineage>
</organism>
<comment type="caution">
    <text evidence="10">The sequence shown here is derived from an EMBL/GenBank/DDBJ whole genome shotgun (WGS) entry which is preliminary data.</text>
</comment>
<keyword evidence="6" id="KW-0804">Transcription</keyword>
<evidence type="ECO:0000256" key="4">
    <source>
        <dbReference type="ARBA" id="ARBA00022833"/>
    </source>
</evidence>
<dbReference type="GO" id="GO:0008270">
    <property type="term" value="F:zinc ion binding"/>
    <property type="evidence" value="ECO:0007669"/>
    <property type="project" value="UniProtKB-KW"/>
</dbReference>
<proteinExistence type="predicted"/>
<evidence type="ECO:0000313" key="10">
    <source>
        <dbReference type="EMBL" id="CAE6541110.1"/>
    </source>
</evidence>
<evidence type="ECO:0000256" key="6">
    <source>
        <dbReference type="ARBA" id="ARBA00023163"/>
    </source>
</evidence>
<evidence type="ECO:0000256" key="7">
    <source>
        <dbReference type="ARBA" id="ARBA00023242"/>
    </source>
</evidence>
<dbReference type="Gene3D" id="3.30.160.60">
    <property type="entry name" value="Classic Zinc Finger"/>
    <property type="match status" value="2"/>
</dbReference>
<dbReference type="Pfam" id="PF00096">
    <property type="entry name" value="zf-C2H2"/>
    <property type="match status" value="1"/>
</dbReference>
<sequence length="118" mass="13692">MSFECERYGCMFRARTRVRLACHMRTYHGVEIFFCTEDGCSAGLESRGELARHMRLHFPFACQVQDCGYSANTQDGLNSHVRQFHSYDATPYECDEENCNYMTKTASALARHMRVYHA</sequence>
<evidence type="ECO:0000256" key="1">
    <source>
        <dbReference type="ARBA" id="ARBA00004123"/>
    </source>
</evidence>
<dbReference type="SUPFAM" id="SSF57667">
    <property type="entry name" value="beta-beta-alpha zinc fingers"/>
    <property type="match status" value="2"/>
</dbReference>
<gene>
    <name evidence="10" type="ORF">RDB_LOCUS197409</name>
</gene>
<name>A0A8H3HK76_9AGAM</name>
<dbReference type="SMART" id="SM00355">
    <property type="entry name" value="ZnF_C2H2"/>
    <property type="match status" value="4"/>
</dbReference>
<evidence type="ECO:0000256" key="3">
    <source>
        <dbReference type="ARBA" id="ARBA00022771"/>
    </source>
</evidence>
<feature type="domain" description="C2H2-type" evidence="9">
    <location>
        <begin position="92"/>
        <end position="118"/>
    </location>
</feature>
<keyword evidence="7" id="KW-0539">Nucleus</keyword>
<dbReference type="PANTHER" id="PTHR46179">
    <property type="entry name" value="ZINC FINGER PROTEIN"/>
    <property type="match status" value="1"/>
</dbReference>
<dbReference type="InterPro" id="IPR036236">
    <property type="entry name" value="Znf_C2H2_sf"/>
</dbReference>
<evidence type="ECO:0000313" key="11">
    <source>
        <dbReference type="Proteomes" id="UP000663843"/>
    </source>
</evidence>
<accession>A0A8H3HK76</accession>
<keyword evidence="5" id="KW-0805">Transcription regulation</keyword>
<dbReference type="GO" id="GO:0005634">
    <property type="term" value="C:nucleus"/>
    <property type="evidence" value="ECO:0007669"/>
    <property type="project" value="UniProtKB-SubCell"/>
</dbReference>
<dbReference type="PROSITE" id="PS50157">
    <property type="entry name" value="ZINC_FINGER_C2H2_2"/>
    <property type="match status" value="3"/>
</dbReference>
<dbReference type="GO" id="GO:0006357">
    <property type="term" value="P:regulation of transcription by RNA polymerase II"/>
    <property type="evidence" value="ECO:0007669"/>
    <property type="project" value="TreeGrafter"/>
</dbReference>
<evidence type="ECO:0000256" key="2">
    <source>
        <dbReference type="ARBA" id="ARBA00022723"/>
    </source>
</evidence>
<protein>
    <recommendedName>
        <fullName evidence="9">C2H2-type domain-containing protein</fullName>
    </recommendedName>
</protein>
<dbReference type="InterPro" id="IPR051061">
    <property type="entry name" value="Zinc_finger_trans_reg"/>
</dbReference>
<dbReference type="PROSITE" id="PS00028">
    <property type="entry name" value="ZINC_FINGER_C2H2_1"/>
    <property type="match status" value="1"/>
</dbReference>
<reference evidence="10" key="1">
    <citation type="submission" date="2021-01" db="EMBL/GenBank/DDBJ databases">
        <authorList>
            <person name="Kaushik A."/>
        </authorList>
    </citation>
    <scope>NUCLEOTIDE SEQUENCE</scope>
    <source>
        <strain evidence="10">AG2-2IIIB</strain>
    </source>
</reference>
<evidence type="ECO:0000256" key="5">
    <source>
        <dbReference type="ARBA" id="ARBA00023015"/>
    </source>
</evidence>
<feature type="domain" description="C2H2-type" evidence="9">
    <location>
        <begin position="33"/>
        <end position="57"/>
    </location>
</feature>
<keyword evidence="3 8" id="KW-0863">Zinc-finger</keyword>
<comment type="subcellular location">
    <subcellularLocation>
        <location evidence="1">Nucleus</location>
    </subcellularLocation>
</comment>
<keyword evidence="4" id="KW-0862">Zinc</keyword>
<dbReference type="Proteomes" id="UP000663843">
    <property type="component" value="Unassembled WGS sequence"/>
</dbReference>
<evidence type="ECO:0000256" key="8">
    <source>
        <dbReference type="PROSITE-ProRule" id="PRU00042"/>
    </source>
</evidence>
<dbReference type="OrthoDB" id="269120at2759"/>
<feature type="domain" description="C2H2-type" evidence="9">
    <location>
        <begin position="60"/>
        <end position="90"/>
    </location>
</feature>
<dbReference type="InterPro" id="IPR013087">
    <property type="entry name" value="Znf_C2H2_type"/>
</dbReference>
<keyword evidence="2" id="KW-0479">Metal-binding</keyword>
<dbReference type="AlphaFoldDB" id="A0A8H3HK76"/>
<dbReference type="EMBL" id="CAJMWT010010148">
    <property type="protein sequence ID" value="CAE6541110.1"/>
    <property type="molecule type" value="Genomic_DNA"/>
</dbReference>
<evidence type="ECO:0000259" key="9">
    <source>
        <dbReference type="PROSITE" id="PS50157"/>
    </source>
</evidence>
<dbReference type="PANTHER" id="PTHR46179:SF13">
    <property type="entry name" value="C2H2-TYPE DOMAIN-CONTAINING PROTEIN"/>
    <property type="match status" value="1"/>
</dbReference>